<sequence>MGYTKPFLFCFLFVLLFVFTNFISYTQTLDENRAGSWLVISGNNKIHERWSIPTVGILRHHDILEQYEFAFFRTGVSYQLNPSSTFTTGVAYLSSKNYTGSEEFKNATQFWVYEEYTLKMNAFSHRWRLETRWKKNTESLHINNRVRYRLLYIKPLSKNTYIKSFNEIFLNLERPLFNQNRAYIGLGHILTPSIKLDIGYLKNHFKTSDHDVIRMGVTFKTDFTKKDIAQLTATHSKQ</sequence>
<dbReference type="STRING" id="346185.AAY42_09470"/>
<dbReference type="Proteomes" id="UP000050827">
    <property type="component" value="Unassembled WGS sequence"/>
</dbReference>
<dbReference type="InterPro" id="IPR019619">
    <property type="entry name" value="DUF2490"/>
</dbReference>
<organism evidence="1 2">
    <name type="scientific">Flagellimonas eckloniae</name>
    <dbReference type="NCBI Taxonomy" id="346185"/>
    <lineage>
        <taxon>Bacteria</taxon>
        <taxon>Pseudomonadati</taxon>
        <taxon>Bacteroidota</taxon>
        <taxon>Flavobacteriia</taxon>
        <taxon>Flavobacteriales</taxon>
        <taxon>Flavobacteriaceae</taxon>
        <taxon>Flagellimonas</taxon>
    </lineage>
</organism>
<evidence type="ECO:0000313" key="1">
    <source>
        <dbReference type="EMBL" id="KQC30079.1"/>
    </source>
</evidence>
<name>A0A0Q0WX84_9FLAO</name>
<evidence type="ECO:0000313" key="2">
    <source>
        <dbReference type="Proteomes" id="UP000050827"/>
    </source>
</evidence>
<gene>
    <name evidence="1" type="ORF">AAY42_09470</name>
</gene>
<comment type="caution">
    <text evidence="1">The sequence shown here is derived from an EMBL/GenBank/DDBJ whole genome shotgun (WGS) entry which is preliminary data.</text>
</comment>
<keyword evidence="2" id="KW-1185">Reference proteome</keyword>
<protein>
    <recommendedName>
        <fullName evidence="3">DUF2490 domain-containing protein</fullName>
    </recommendedName>
</protein>
<dbReference type="OrthoDB" id="1118734at2"/>
<accession>A0A0Q0WX84</accession>
<dbReference type="EMBL" id="LCTZ01000002">
    <property type="protein sequence ID" value="KQC30079.1"/>
    <property type="molecule type" value="Genomic_DNA"/>
</dbReference>
<evidence type="ECO:0008006" key="3">
    <source>
        <dbReference type="Google" id="ProtNLM"/>
    </source>
</evidence>
<dbReference type="Pfam" id="PF10677">
    <property type="entry name" value="DUF2490"/>
    <property type="match status" value="1"/>
</dbReference>
<proteinExistence type="predicted"/>
<reference evidence="1 2" key="1">
    <citation type="submission" date="2015-04" db="EMBL/GenBank/DDBJ databases">
        <title>Complete genome of flavobacterium.</title>
        <authorList>
            <person name="Kwon Y.M."/>
            <person name="Kim S.-J."/>
        </authorList>
    </citation>
    <scope>NUCLEOTIDE SEQUENCE [LARGE SCALE GENOMIC DNA]</scope>
    <source>
        <strain evidence="1 2">DK169</strain>
    </source>
</reference>
<dbReference type="AlphaFoldDB" id="A0A0Q0WX84"/>
<dbReference type="RefSeq" id="WP_055394540.1">
    <property type="nucleotide sequence ID" value="NZ_LCTZ01000002.1"/>
</dbReference>